<feature type="region of interest" description="Disordered" evidence="1">
    <location>
        <begin position="681"/>
        <end position="725"/>
    </location>
</feature>
<feature type="compositionally biased region" description="Low complexity" evidence="1">
    <location>
        <begin position="857"/>
        <end position="866"/>
    </location>
</feature>
<feature type="region of interest" description="Disordered" evidence="1">
    <location>
        <begin position="1"/>
        <end position="72"/>
    </location>
</feature>
<dbReference type="Proteomes" id="UP000266841">
    <property type="component" value="Unassembled WGS sequence"/>
</dbReference>
<feature type="non-terminal residue" evidence="2">
    <location>
        <position position="883"/>
    </location>
</feature>
<feature type="compositionally biased region" description="Polar residues" evidence="1">
    <location>
        <begin position="873"/>
        <end position="883"/>
    </location>
</feature>
<feature type="compositionally biased region" description="Basic and acidic residues" evidence="1">
    <location>
        <begin position="687"/>
        <end position="707"/>
    </location>
</feature>
<protein>
    <submittedName>
        <fullName evidence="2">Uncharacterized protein</fullName>
    </submittedName>
</protein>
<evidence type="ECO:0000256" key="1">
    <source>
        <dbReference type="SAM" id="MobiDB-lite"/>
    </source>
</evidence>
<comment type="caution">
    <text evidence="2">The sequence shown here is derived from an EMBL/GenBank/DDBJ whole genome shotgun (WGS) entry which is preliminary data.</text>
</comment>
<reference evidence="2 3" key="1">
    <citation type="journal article" date="2012" name="Genome Biol.">
        <title>Genome and low-iron response of an oceanic diatom adapted to chronic iron limitation.</title>
        <authorList>
            <person name="Lommer M."/>
            <person name="Specht M."/>
            <person name="Roy A.S."/>
            <person name="Kraemer L."/>
            <person name="Andreson R."/>
            <person name="Gutowska M.A."/>
            <person name="Wolf J."/>
            <person name="Bergner S.V."/>
            <person name="Schilhabel M.B."/>
            <person name="Klostermeier U.C."/>
            <person name="Beiko R.G."/>
            <person name="Rosenstiel P."/>
            <person name="Hippler M."/>
            <person name="Laroche J."/>
        </authorList>
    </citation>
    <scope>NUCLEOTIDE SEQUENCE [LARGE SCALE GENOMIC DNA]</scope>
    <source>
        <strain evidence="2 3">CCMP1005</strain>
    </source>
</reference>
<evidence type="ECO:0000313" key="3">
    <source>
        <dbReference type="Proteomes" id="UP000266841"/>
    </source>
</evidence>
<evidence type="ECO:0000313" key="2">
    <source>
        <dbReference type="EMBL" id="EJK60472.1"/>
    </source>
</evidence>
<sequence>MSISLSGRSNGLVDYANRPPSARLPIHKPDARHELGSGIRNPALAGSFNNQLIADPSGGAGPPPRDGRSLISPPVGGAISSTTIPPGPILNGTGSILAAKPAPPEPSALRAKFTKATKAGRTKLLGTDSGTARKIAAVAVLTDRGNCQSLYLVQLTDTTDGNHVYVATKSNDPAKPIPIVLPEDLFNDAAVVVPKALFTDADITAATDRGYVLFDSFTKTSRPDLASLIPSSAGSDEEHFVVVGPKCLALVYGDFGYHGAADDSARSALEASQGSSVTKLFLAMKEHFNLNTQQWLVTNSASVPDEFFKKPHGTRPLVDNSFAVPVTGPGEDVGDDELEELSSAIRAHLPLPQIPRKIDPTRTLGLDDDDDTLASVTQGGLTERESRVWLNLVAVDPDSGTPCMPVATKTGTHILSIKSDKEFLQSYRSATGQLETSWTSNPELPFYLCHIEFPSTTLAGVAVTANFLTNDTPIVDFSVVSRLKTYDDHLNIPLPTGSPLATHEFGANQTLEELMGEPNENRTKQSLAMPSVQSLGSIDDARTMVSNSIARCGIYAEVTGPIVPIRVELYKQIQSVLMRKEVKKWFKQEDHNYPWVKYSIITLLSYINVTIGNGAKDPDNKMALATDIAKYSPVVIKRVRKQVELWETKLLAAIAGDEPPITKLYKSTSAYKDAKAKKAAAQAAGDAQRRQAADQARQRDAAREAARLARQTPPGPPTSLSDLPAGDLLFPGTNMLCPKPTITDPAEQPCMAGLRFGKACRNQGCPYSHKSINELSAPSQAEWKAHVLSHPQLFFNSKSVTCFPAEPGLYAEPAQVHASKGGKRKRSHSELRHPPPGPPGVAPHSAIVHSMRRSRKPSSSTSFSARLYRAQSRAVSSHDQSAG</sequence>
<keyword evidence="3" id="KW-1185">Reference proteome</keyword>
<feature type="region of interest" description="Disordered" evidence="1">
    <location>
        <begin position="813"/>
        <end position="883"/>
    </location>
</feature>
<dbReference type="EMBL" id="AGNL01021056">
    <property type="protein sequence ID" value="EJK60472.1"/>
    <property type="molecule type" value="Genomic_DNA"/>
</dbReference>
<dbReference type="AlphaFoldDB" id="K0SQ15"/>
<organism evidence="2 3">
    <name type="scientific">Thalassiosira oceanica</name>
    <name type="common">Marine diatom</name>
    <dbReference type="NCBI Taxonomy" id="159749"/>
    <lineage>
        <taxon>Eukaryota</taxon>
        <taxon>Sar</taxon>
        <taxon>Stramenopiles</taxon>
        <taxon>Ochrophyta</taxon>
        <taxon>Bacillariophyta</taxon>
        <taxon>Coscinodiscophyceae</taxon>
        <taxon>Thalassiosirophycidae</taxon>
        <taxon>Thalassiosirales</taxon>
        <taxon>Thalassiosiraceae</taxon>
        <taxon>Thalassiosira</taxon>
    </lineage>
</organism>
<name>K0SQ15_THAOC</name>
<accession>K0SQ15</accession>
<gene>
    <name evidence="2" type="ORF">THAOC_19171</name>
</gene>
<proteinExistence type="predicted"/>